<keyword evidence="13" id="KW-0732">Signal</keyword>
<keyword evidence="15" id="KW-1185">Reference proteome</keyword>
<dbReference type="InterPro" id="IPR017853">
    <property type="entry name" value="GH"/>
</dbReference>
<evidence type="ECO:0000256" key="12">
    <source>
        <dbReference type="SAM" id="MobiDB-lite"/>
    </source>
</evidence>
<evidence type="ECO:0000256" key="4">
    <source>
        <dbReference type="ARBA" id="ARBA00012732"/>
    </source>
</evidence>
<dbReference type="InterPro" id="IPR002053">
    <property type="entry name" value="Glyco_hydro_25"/>
</dbReference>
<comment type="function">
    <text evidence="11">This enzyme has both lysozyme (acetylmuramidase) and diacetylmuramidase activities.</text>
</comment>
<dbReference type="PANTHER" id="PTHR34135">
    <property type="entry name" value="LYSOZYME"/>
    <property type="match status" value="1"/>
</dbReference>
<evidence type="ECO:0000256" key="13">
    <source>
        <dbReference type="SAM" id="SignalP"/>
    </source>
</evidence>
<dbReference type="GO" id="GO:0003796">
    <property type="term" value="F:lysozyme activity"/>
    <property type="evidence" value="ECO:0007669"/>
    <property type="project" value="UniProtKB-EC"/>
</dbReference>
<dbReference type="Pfam" id="PF01183">
    <property type="entry name" value="Glyco_hydro_25"/>
    <property type="match status" value="1"/>
</dbReference>
<dbReference type="AlphaFoldDB" id="A0A930UVD2"/>
<evidence type="ECO:0000313" key="14">
    <source>
        <dbReference type="EMBL" id="MBF4160332.1"/>
    </source>
</evidence>
<accession>A0A930UVD2</accession>
<name>A0A930UVD2_9ACTN</name>
<sequence length="299" mass="31575">MVLTRPRTPTRLPMIGALAALALTATLTGAATAAPPGEGPHSVPSSEHINPRAHQAGVTRGGGGTMGWRSGVGPDDAAPTSARSTATSDATPDGGVDGLDVSHYQGSVDWAGYYGQGKRFAYVKATEGTYYTSDTFASQYNGSYDTGFIRGSYHFANPSDSSGASQAEYFVQHGGGWSGDGKTLPGALDIEYNPYSGGTCYGLSTAAMVAWIRDFTTTYESLTGRDAVIYTTTSWWNQCTGSSTAFGSTNPLWIARWASTPGTMPAGWSYRTFWQYTDTPVDQDSFNGSYSRLQALATG</sequence>
<comment type="similarity">
    <text evidence="3">Belongs to the glycosyl hydrolase 25 family.</text>
</comment>
<keyword evidence="7" id="KW-0081">Bacteriolytic enzyme</keyword>
<dbReference type="GO" id="GO:0005576">
    <property type="term" value="C:extracellular region"/>
    <property type="evidence" value="ECO:0007669"/>
    <property type="project" value="UniProtKB-SubCell"/>
</dbReference>
<keyword evidence="10" id="KW-0326">Glycosidase</keyword>
<dbReference type="EMBL" id="JADIVZ010000001">
    <property type="protein sequence ID" value="MBF4160332.1"/>
    <property type="molecule type" value="Genomic_DNA"/>
</dbReference>
<dbReference type="PROSITE" id="PS51904">
    <property type="entry name" value="GLYCOSYL_HYDROL_F25_2"/>
    <property type="match status" value="1"/>
</dbReference>
<dbReference type="Gene3D" id="3.20.20.80">
    <property type="entry name" value="Glycosidases"/>
    <property type="match status" value="1"/>
</dbReference>
<evidence type="ECO:0000256" key="11">
    <source>
        <dbReference type="ARBA" id="ARBA00055588"/>
    </source>
</evidence>
<dbReference type="EC" id="3.2.1.17" evidence="4"/>
<evidence type="ECO:0000256" key="8">
    <source>
        <dbReference type="ARBA" id="ARBA00022801"/>
    </source>
</evidence>
<keyword evidence="5" id="KW-0964">Secreted</keyword>
<keyword evidence="6" id="KW-0929">Antimicrobial</keyword>
<feature type="chain" id="PRO_5037380253" description="lysozyme" evidence="13">
    <location>
        <begin position="34"/>
        <end position="299"/>
    </location>
</feature>
<protein>
    <recommendedName>
        <fullName evidence="4">lysozyme</fullName>
        <ecNumber evidence="4">3.2.1.17</ecNumber>
    </recommendedName>
</protein>
<dbReference type="GO" id="GO:0016998">
    <property type="term" value="P:cell wall macromolecule catabolic process"/>
    <property type="evidence" value="ECO:0007669"/>
    <property type="project" value="InterPro"/>
</dbReference>
<dbReference type="FunFam" id="3.20.20.80:FF:000060">
    <property type="entry name" value="Lysozyme M1"/>
    <property type="match status" value="1"/>
</dbReference>
<evidence type="ECO:0000256" key="2">
    <source>
        <dbReference type="ARBA" id="ARBA00004613"/>
    </source>
</evidence>
<evidence type="ECO:0000256" key="1">
    <source>
        <dbReference type="ARBA" id="ARBA00000632"/>
    </source>
</evidence>
<dbReference type="GO" id="GO:0009253">
    <property type="term" value="P:peptidoglycan catabolic process"/>
    <property type="evidence" value="ECO:0007669"/>
    <property type="project" value="InterPro"/>
</dbReference>
<dbReference type="PANTHER" id="PTHR34135:SF2">
    <property type="entry name" value="LYSOZYME"/>
    <property type="match status" value="1"/>
</dbReference>
<dbReference type="Proteomes" id="UP000656804">
    <property type="component" value="Unassembled WGS sequence"/>
</dbReference>
<evidence type="ECO:0000256" key="9">
    <source>
        <dbReference type="ARBA" id="ARBA00023157"/>
    </source>
</evidence>
<keyword evidence="8" id="KW-0378">Hydrolase</keyword>
<comment type="catalytic activity">
    <reaction evidence="1">
        <text>Hydrolysis of (1-&gt;4)-beta-linkages between N-acetylmuramic acid and N-acetyl-D-glucosamine residues in a peptidoglycan and between N-acetyl-D-glucosamine residues in chitodextrins.</text>
        <dbReference type="EC" id="3.2.1.17"/>
    </reaction>
</comment>
<proteinExistence type="inferred from homology"/>
<dbReference type="GO" id="GO:0042742">
    <property type="term" value="P:defense response to bacterium"/>
    <property type="evidence" value="ECO:0007669"/>
    <property type="project" value="UniProtKB-KW"/>
</dbReference>
<reference evidence="14" key="1">
    <citation type="submission" date="2020-11" db="EMBL/GenBank/DDBJ databases">
        <title>Nocardioides sp. CBS4Y-1, whole genome shotgun sequence.</title>
        <authorList>
            <person name="Tuo L."/>
        </authorList>
    </citation>
    <scope>NUCLEOTIDE SEQUENCE</scope>
    <source>
        <strain evidence="14">CBS4Y-1</strain>
    </source>
</reference>
<dbReference type="SMART" id="SM00641">
    <property type="entry name" value="Glyco_25"/>
    <property type="match status" value="1"/>
</dbReference>
<comment type="subcellular location">
    <subcellularLocation>
        <location evidence="2">Secreted</location>
    </subcellularLocation>
</comment>
<evidence type="ECO:0000256" key="7">
    <source>
        <dbReference type="ARBA" id="ARBA00022638"/>
    </source>
</evidence>
<dbReference type="InterPro" id="IPR018077">
    <property type="entry name" value="Glyco_hydro_fam25_subgr"/>
</dbReference>
<evidence type="ECO:0000313" key="15">
    <source>
        <dbReference type="Proteomes" id="UP000656804"/>
    </source>
</evidence>
<comment type="caution">
    <text evidence="14">The sequence shown here is derived from an EMBL/GenBank/DDBJ whole genome shotgun (WGS) entry which is preliminary data.</text>
</comment>
<gene>
    <name evidence="14" type="ORF">ISG29_01430</name>
</gene>
<evidence type="ECO:0000256" key="10">
    <source>
        <dbReference type="ARBA" id="ARBA00023295"/>
    </source>
</evidence>
<feature type="signal peptide" evidence="13">
    <location>
        <begin position="1"/>
        <end position="33"/>
    </location>
</feature>
<evidence type="ECO:0000256" key="6">
    <source>
        <dbReference type="ARBA" id="ARBA00022529"/>
    </source>
</evidence>
<dbReference type="SUPFAM" id="SSF51445">
    <property type="entry name" value="(Trans)glycosidases"/>
    <property type="match status" value="1"/>
</dbReference>
<keyword evidence="9" id="KW-1015">Disulfide bond</keyword>
<dbReference type="GO" id="GO:0031640">
    <property type="term" value="P:killing of cells of another organism"/>
    <property type="evidence" value="ECO:0007669"/>
    <property type="project" value="UniProtKB-KW"/>
</dbReference>
<evidence type="ECO:0000256" key="5">
    <source>
        <dbReference type="ARBA" id="ARBA00022525"/>
    </source>
</evidence>
<dbReference type="CDD" id="cd06412">
    <property type="entry name" value="GH25_CH-type"/>
    <property type="match status" value="1"/>
</dbReference>
<feature type="region of interest" description="Disordered" evidence="12">
    <location>
        <begin position="31"/>
        <end position="98"/>
    </location>
</feature>
<feature type="compositionally biased region" description="Low complexity" evidence="12">
    <location>
        <begin position="67"/>
        <end position="93"/>
    </location>
</feature>
<organism evidence="14 15">
    <name type="scientific">Nocardioides acrostichi</name>
    <dbReference type="NCBI Taxonomy" id="2784339"/>
    <lineage>
        <taxon>Bacteria</taxon>
        <taxon>Bacillati</taxon>
        <taxon>Actinomycetota</taxon>
        <taxon>Actinomycetes</taxon>
        <taxon>Propionibacteriales</taxon>
        <taxon>Nocardioidaceae</taxon>
        <taxon>Nocardioides</taxon>
    </lineage>
</organism>
<evidence type="ECO:0000256" key="3">
    <source>
        <dbReference type="ARBA" id="ARBA00010646"/>
    </source>
</evidence>
<dbReference type="GO" id="GO:0016052">
    <property type="term" value="P:carbohydrate catabolic process"/>
    <property type="evidence" value="ECO:0007669"/>
    <property type="project" value="TreeGrafter"/>
</dbReference>